<feature type="non-terminal residue" evidence="1">
    <location>
        <position position="43"/>
    </location>
</feature>
<reference evidence="1" key="1">
    <citation type="submission" date="2018-05" db="EMBL/GenBank/DDBJ databases">
        <authorList>
            <person name="Lanie J.A."/>
            <person name="Ng W.-L."/>
            <person name="Kazmierczak K.M."/>
            <person name="Andrzejewski T.M."/>
            <person name="Davidsen T.M."/>
            <person name="Wayne K.J."/>
            <person name="Tettelin H."/>
            <person name="Glass J.I."/>
            <person name="Rusch D."/>
            <person name="Podicherti R."/>
            <person name="Tsui H.-C.T."/>
            <person name="Winkler M.E."/>
        </authorList>
    </citation>
    <scope>NUCLEOTIDE SEQUENCE</scope>
</reference>
<gene>
    <name evidence="1" type="ORF">METZ01_LOCUS199819</name>
</gene>
<proteinExistence type="predicted"/>
<organism evidence="1">
    <name type="scientific">marine metagenome</name>
    <dbReference type="NCBI Taxonomy" id="408172"/>
    <lineage>
        <taxon>unclassified sequences</taxon>
        <taxon>metagenomes</taxon>
        <taxon>ecological metagenomes</taxon>
    </lineage>
</organism>
<dbReference type="AlphaFoldDB" id="A0A382E908"/>
<protein>
    <submittedName>
        <fullName evidence="1">Uncharacterized protein</fullName>
    </submittedName>
</protein>
<accession>A0A382E908</accession>
<evidence type="ECO:0000313" key="1">
    <source>
        <dbReference type="EMBL" id="SVB46965.1"/>
    </source>
</evidence>
<sequence length="43" mass="5373">MRKNLKFVRQHHYHRSCSDLLYHMQFQFLQQISDGIEFFLVCQ</sequence>
<dbReference type="EMBL" id="UINC01043226">
    <property type="protein sequence ID" value="SVB46965.1"/>
    <property type="molecule type" value="Genomic_DNA"/>
</dbReference>
<name>A0A382E908_9ZZZZ</name>